<dbReference type="EMBL" id="MPUK01000013">
    <property type="protein sequence ID" value="ONH65182.1"/>
    <property type="molecule type" value="Genomic_DNA"/>
</dbReference>
<evidence type="ECO:0000256" key="1">
    <source>
        <dbReference type="ARBA" id="ARBA00002772"/>
    </source>
</evidence>
<organism evidence="14 15">
    <name type="scientific">Cyberlindnera fabianii</name>
    <name type="common">Yeast</name>
    <name type="synonym">Hansenula fabianii</name>
    <dbReference type="NCBI Taxonomy" id="36022"/>
    <lineage>
        <taxon>Eukaryota</taxon>
        <taxon>Fungi</taxon>
        <taxon>Dikarya</taxon>
        <taxon>Ascomycota</taxon>
        <taxon>Saccharomycotina</taxon>
        <taxon>Saccharomycetes</taxon>
        <taxon>Phaffomycetales</taxon>
        <taxon>Phaffomycetaceae</taxon>
        <taxon>Cyberlindnera</taxon>
    </lineage>
</organism>
<evidence type="ECO:0000256" key="9">
    <source>
        <dbReference type="ARBA" id="ARBA00023306"/>
    </source>
</evidence>
<evidence type="ECO:0000256" key="5">
    <source>
        <dbReference type="ARBA" id="ARBA00022618"/>
    </source>
</evidence>
<keyword evidence="15" id="KW-1185">Reference proteome</keyword>
<dbReference type="PANTHER" id="PTHR14281">
    <property type="entry name" value="KINETOCHORE PROTEIN SPC25-RELATED"/>
    <property type="match status" value="1"/>
</dbReference>
<comment type="subunit">
    <text evidence="3">Component of the NDC80 complex, which consists of NDC80, NUF2, SPC24 and SPC25.</text>
</comment>
<protein>
    <recommendedName>
        <fullName evidence="11">Kinetochore protein SPC25</fullName>
    </recommendedName>
</protein>
<dbReference type="GO" id="GO:0007059">
    <property type="term" value="P:chromosome segregation"/>
    <property type="evidence" value="ECO:0007669"/>
    <property type="project" value="InterPro"/>
</dbReference>
<dbReference type="Pfam" id="PF08234">
    <property type="entry name" value="Spindle_Spc25"/>
    <property type="match status" value="1"/>
</dbReference>
<dbReference type="VEuPathDB" id="FungiDB:BON22_4969"/>
<name>A0A1V2KZV2_CYBFA</name>
<evidence type="ECO:0000256" key="3">
    <source>
        <dbReference type="ARBA" id="ARBA00011562"/>
    </source>
</evidence>
<comment type="function">
    <text evidence="1 11">Acts as a component of the essential kinetochore-associated NDC80 complex, which is required for chromosome segregation and spindle checkpoint activity.</text>
</comment>
<comment type="subcellular location">
    <subcellularLocation>
        <location evidence="11">Nucleus</location>
    </subcellularLocation>
    <subcellularLocation>
        <location evidence="11">Chromosome</location>
        <location evidence="11">Centromere</location>
        <location evidence="11">Kinetochore</location>
    </subcellularLocation>
</comment>
<keyword evidence="9 11" id="KW-0131">Cell cycle</keyword>
<keyword evidence="5 11" id="KW-0132">Cell division</keyword>
<evidence type="ECO:0000256" key="8">
    <source>
        <dbReference type="ARBA" id="ARBA00023054"/>
    </source>
</evidence>
<evidence type="ECO:0000256" key="10">
    <source>
        <dbReference type="ARBA" id="ARBA00023328"/>
    </source>
</evidence>
<evidence type="ECO:0000256" key="12">
    <source>
        <dbReference type="SAM" id="Coils"/>
    </source>
</evidence>
<dbReference type="GO" id="GO:0005634">
    <property type="term" value="C:nucleus"/>
    <property type="evidence" value="ECO:0007669"/>
    <property type="project" value="UniProtKB-SubCell"/>
</dbReference>
<keyword evidence="8 12" id="KW-0175">Coiled coil</keyword>
<dbReference type="PANTHER" id="PTHR14281:SF0">
    <property type="entry name" value="KINETOCHORE PROTEIN SPC25"/>
    <property type="match status" value="1"/>
</dbReference>
<dbReference type="CDD" id="cd23784">
    <property type="entry name" value="RWD_Spc25"/>
    <property type="match status" value="1"/>
</dbReference>
<dbReference type="AlphaFoldDB" id="A0A1V2KZV2"/>
<dbReference type="InterPro" id="IPR045143">
    <property type="entry name" value="Spc25"/>
</dbReference>
<evidence type="ECO:0000256" key="4">
    <source>
        <dbReference type="ARBA" id="ARBA00022454"/>
    </source>
</evidence>
<dbReference type="Gene3D" id="3.30.457.50">
    <property type="entry name" value="Chromosome segregation protein Spc25"/>
    <property type="match status" value="1"/>
</dbReference>
<keyword evidence="11" id="KW-0539">Nucleus</keyword>
<accession>A0A1V2KZV2</accession>
<comment type="similarity">
    <text evidence="2 11">Belongs to the SPC25 family.</text>
</comment>
<comment type="caution">
    <text evidence="14">The sequence shown here is derived from an EMBL/GenBank/DDBJ whole genome shotgun (WGS) entry which is preliminary data.</text>
</comment>
<gene>
    <name evidence="14" type="ORF">BON22_4969</name>
</gene>
<evidence type="ECO:0000256" key="11">
    <source>
        <dbReference type="RuleBase" id="RU367150"/>
    </source>
</evidence>
<dbReference type="GO" id="GO:0031262">
    <property type="term" value="C:Ndc80 complex"/>
    <property type="evidence" value="ECO:0007669"/>
    <property type="project" value="InterPro"/>
</dbReference>
<evidence type="ECO:0000256" key="2">
    <source>
        <dbReference type="ARBA" id="ARBA00006379"/>
    </source>
</evidence>
<evidence type="ECO:0000313" key="14">
    <source>
        <dbReference type="EMBL" id="ONH65182.1"/>
    </source>
</evidence>
<keyword evidence="4 11" id="KW-0158">Chromosome</keyword>
<dbReference type="FunFam" id="3.30.457.50:FF:000001">
    <property type="entry name" value="Probable kinetochore protein spc25"/>
    <property type="match status" value="1"/>
</dbReference>
<reference evidence="15" key="1">
    <citation type="journal article" date="2017" name="Genome Announc.">
        <title>Genome sequences of Cyberlindnera fabianii 65, Pichia kudriavzevii 129, and Saccharomyces cerevisiae 131 isolated from fermented masau fruits in Zimbabwe.</title>
        <authorList>
            <person name="van Rijswijck I.M.H."/>
            <person name="Derks M.F.L."/>
            <person name="Abee T."/>
            <person name="de Ridder D."/>
            <person name="Smid E.J."/>
        </authorList>
    </citation>
    <scope>NUCLEOTIDE SEQUENCE [LARGE SCALE GENOMIC DNA]</scope>
    <source>
        <strain evidence="15">65</strain>
    </source>
</reference>
<feature type="coiled-coil region" evidence="12">
    <location>
        <begin position="46"/>
        <end position="122"/>
    </location>
</feature>
<sequence length="217" mass="25584">MSDVQTFDPEVEERLEKVTEKFNQFIARQKTEIIKAKENYTAKDLVKQLKDSALREQELQSQLEREINDANSSESRLSELRLKEKQLADERVSLEKQVSELKDKVEERRKELSKLKENQQRQGELDLPETMVYEQLLGFRIDGIQQDRLRLVFINIDPQDTKKEYSLDLDVSEHFYKILDVSPSLPQRDVDTALTQLNESRDLTHFLKTIRTLFKGL</sequence>
<keyword evidence="7 11" id="KW-0995">Kinetochore</keyword>
<evidence type="ECO:0000313" key="15">
    <source>
        <dbReference type="Proteomes" id="UP000189513"/>
    </source>
</evidence>
<keyword evidence="6 11" id="KW-0498">Mitosis</keyword>
<dbReference type="OMA" id="FRMNLAD"/>
<evidence type="ECO:0000256" key="6">
    <source>
        <dbReference type="ARBA" id="ARBA00022776"/>
    </source>
</evidence>
<dbReference type="Proteomes" id="UP000189513">
    <property type="component" value="Unassembled WGS sequence"/>
</dbReference>
<dbReference type="STRING" id="36022.A0A1V2KZV2"/>
<dbReference type="InterPro" id="IPR013255">
    <property type="entry name" value="Spc25_C"/>
</dbReference>
<proteinExistence type="inferred from homology"/>
<evidence type="ECO:0000256" key="7">
    <source>
        <dbReference type="ARBA" id="ARBA00022838"/>
    </source>
</evidence>
<keyword evidence="10 11" id="KW-0137">Centromere</keyword>
<dbReference type="GO" id="GO:0051301">
    <property type="term" value="P:cell division"/>
    <property type="evidence" value="ECO:0007669"/>
    <property type="project" value="UniProtKB-UniRule"/>
</dbReference>
<evidence type="ECO:0000259" key="13">
    <source>
        <dbReference type="Pfam" id="PF08234"/>
    </source>
</evidence>
<feature type="domain" description="Chromosome segregation protein Spc25 C-terminal" evidence="13">
    <location>
        <begin position="144"/>
        <end position="215"/>
    </location>
</feature>